<dbReference type="Gene3D" id="1.20.272.10">
    <property type="match status" value="1"/>
</dbReference>
<dbReference type="OrthoDB" id="8300329at2759"/>
<evidence type="ECO:0000313" key="4">
    <source>
        <dbReference type="EMBL" id="RUS69183.1"/>
    </source>
</evidence>
<dbReference type="EMBL" id="RQTK01001790">
    <property type="protein sequence ID" value="RUS69183.1"/>
    <property type="molecule type" value="Genomic_DNA"/>
</dbReference>
<sequence>MLCIASEDIGNADPNALRIAIDAWNAFEKLGMPEDGEFLLDAIFSPITYCEFDVTDARVDEVATRVKIGGPDCTKPYMASHLNISAMSFGALSGNAIMALNKGAALGGFYHNTGEGGLTEYHLQGGDVVYQIGTGYFSCRTADGKFSPEKFAKNAAIDSIKMIEIKLSQGAKPSHGGVLPAAKITEEIAKIRGVEMGKDVLSPPTHSAFSTPLEFCYFIKQVRELAEGKPVGFKLCIGSHTEFLAICKAMLETGIKPDFITVDGAAGGTGAAPMEFANHIGVIAYVIAPMIGDNAANLVANPCQPDD</sequence>
<evidence type="ECO:0000313" key="5">
    <source>
        <dbReference type="Proteomes" id="UP000271974"/>
    </source>
</evidence>
<evidence type="ECO:0008006" key="6">
    <source>
        <dbReference type="Google" id="ProtNLM"/>
    </source>
</evidence>
<gene>
    <name evidence="4" type="ORF">EGW08_023051</name>
</gene>
<protein>
    <recommendedName>
        <fullName evidence="6">Glutamate synthase domain-containing protein</fullName>
    </recommendedName>
</protein>
<keyword evidence="5" id="KW-1185">Reference proteome</keyword>
<evidence type="ECO:0000259" key="2">
    <source>
        <dbReference type="Pfam" id="PF01645"/>
    </source>
</evidence>
<dbReference type="SUPFAM" id="SSF48019">
    <property type="entry name" value="post-AAA+ oligomerization domain-like"/>
    <property type="match status" value="1"/>
</dbReference>
<comment type="similarity">
    <text evidence="1">Belongs to the glutamate synthase family.</text>
</comment>
<dbReference type="InterPro" id="IPR013785">
    <property type="entry name" value="Aldolase_TIM"/>
</dbReference>
<dbReference type="InterPro" id="IPR021886">
    <property type="entry name" value="MgsA_C"/>
</dbReference>
<comment type="caution">
    <text evidence="4">The sequence shown here is derived from an EMBL/GenBank/DDBJ whole genome shotgun (WGS) entry which is preliminary data.</text>
</comment>
<dbReference type="PANTHER" id="PTHR43819:SF1">
    <property type="entry name" value="ARCHAEAL-TYPE GLUTAMATE SYNTHASE [NADPH]"/>
    <property type="match status" value="1"/>
</dbReference>
<dbReference type="SUPFAM" id="SSF51395">
    <property type="entry name" value="FMN-linked oxidoreductases"/>
    <property type="match status" value="1"/>
</dbReference>
<dbReference type="Gene3D" id="3.20.20.70">
    <property type="entry name" value="Aldolase class I"/>
    <property type="match status" value="1"/>
</dbReference>
<feature type="domain" description="MgsA AAA+ ATPase C-terminal" evidence="3">
    <location>
        <begin position="1"/>
        <end position="41"/>
    </location>
</feature>
<dbReference type="GO" id="GO:0006537">
    <property type="term" value="P:glutamate biosynthetic process"/>
    <property type="evidence" value="ECO:0007669"/>
    <property type="project" value="InterPro"/>
</dbReference>
<dbReference type="GO" id="GO:0015930">
    <property type="term" value="F:glutamate synthase activity"/>
    <property type="evidence" value="ECO:0007669"/>
    <property type="project" value="InterPro"/>
</dbReference>
<dbReference type="InterPro" id="IPR008921">
    <property type="entry name" value="DNA_pol3_clamp-load_cplx_C"/>
</dbReference>
<evidence type="ECO:0000256" key="1">
    <source>
        <dbReference type="ARBA" id="ARBA00009716"/>
    </source>
</evidence>
<dbReference type="AlphaFoldDB" id="A0A3S1B0V7"/>
<dbReference type="InterPro" id="IPR002932">
    <property type="entry name" value="Glu_synthdom"/>
</dbReference>
<proteinExistence type="inferred from homology"/>
<evidence type="ECO:0000259" key="3">
    <source>
        <dbReference type="Pfam" id="PF12002"/>
    </source>
</evidence>
<dbReference type="Proteomes" id="UP000271974">
    <property type="component" value="Unassembled WGS sequence"/>
</dbReference>
<feature type="domain" description="Glutamate synthase" evidence="2">
    <location>
        <begin position="77"/>
        <end position="282"/>
    </location>
</feature>
<dbReference type="GO" id="GO:0003677">
    <property type="term" value="F:DNA binding"/>
    <property type="evidence" value="ECO:0007669"/>
    <property type="project" value="InterPro"/>
</dbReference>
<dbReference type="Pfam" id="PF01645">
    <property type="entry name" value="Glu_synthase"/>
    <property type="match status" value="1"/>
</dbReference>
<dbReference type="Pfam" id="PF12002">
    <property type="entry name" value="MgsA_C"/>
    <property type="match status" value="1"/>
</dbReference>
<organism evidence="4 5">
    <name type="scientific">Elysia chlorotica</name>
    <name type="common">Eastern emerald elysia</name>
    <name type="synonym">Sea slug</name>
    <dbReference type="NCBI Taxonomy" id="188477"/>
    <lineage>
        <taxon>Eukaryota</taxon>
        <taxon>Metazoa</taxon>
        <taxon>Spiralia</taxon>
        <taxon>Lophotrochozoa</taxon>
        <taxon>Mollusca</taxon>
        <taxon>Gastropoda</taxon>
        <taxon>Heterobranchia</taxon>
        <taxon>Euthyneura</taxon>
        <taxon>Panpulmonata</taxon>
        <taxon>Sacoglossa</taxon>
        <taxon>Placobranchoidea</taxon>
        <taxon>Plakobranchidae</taxon>
        <taxon>Elysia</taxon>
    </lineage>
</organism>
<name>A0A3S1B0V7_ELYCH</name>
<accession>A0A3S1B0V7</accession>
<dbReference type="CDD" id="cd02808">
    <property type="entry name" value="GltS_FMN"/>
    <property type="match status" value="1"/>
</dbReference>
<dbReference type="STRING" id="188477.A0A3S1B0V7"/>
<dbReference type="PANTHER" id="PTHR43819">
    <property type="entry name" value="ARCHAEAL-TYPE GLUTAMATE SYNTHASE [NADPH]"/>
    <property type="match status" value="1"/>
</dbReference>
<reference evidence="4 5" key="1">
    <citation type="submission" date="2019-01" db="EMBL/GenBank/DDBJ databases">
        <title>A draft genome assembly of the solar-powered sea slug Elysia chlorotica.</title>
        <authorList>
            <person name="Cai H."/>
            <person name="Li Q."/>
            <person name="Fang X."/>
            <person name="Li J."/>
            <person name="Curtis N.E."/>
            <person name="Altenburger A."/>
            <person name="Shibata T."/>
            <person name="Feng M."/>
            <person name="Maeda T."/>
            <person name="Schwartz J.A."/>
            <person name="Shigenobu S."/>
            <person name="Lundholm N."/>
            <person name="Nishiyama T."/>
            <person name="Yang H."/>
            <person name="Hasebe M."/>
            <person name="Li S."/>
            <person name="Pierce S.K."/>
            <person name="Wang J."/>
        </authorList>
    </citation>
    <scope>NUCLEOTIDE SEQUENCE [LARGE SCALE GENOMIC DNA]</scope>
    <source>
        <strain evidence="4">EC2010</strain>
        <tissue evidence="4">Whole organism of an adult</tissue>
    </source>
</reference>
<dbReference type="GO" id="GO:0006260">
    <property type="term" value="P:DNA replication"/>
    <property type="evidence" value="ECO:0007669"/>
    <property type="project" value="InterPro"/>
</dbReference>